<protein>
    <recommendedName>
        <fullName evidence="3">Carboxypeptidase regulatory-like domain-containing protein</fullName>
    </recommendedName>
</protein>
<proteinExistence type="predicted"/>
<organism evidence="1 2">
    <name type="scientific">Kaistia dalseonensis</name>
    <dbReference type="NCBI Taxonomy" id="410840"/>
    <lineage>
        <taxon>Bacteria</taxon>
        <taxon>Pseudomonadati</taxon>
        <taxon>Pseudomonadota</taxon>
        <taxon>Alphaproteobacteria</taxon>
        <taxon>Hyphomicrobiales</taxon>
        <taxon>Kaistiaceae</taxon>
        <taxon>Kaistia</taxon>
    </lineage>
</organism>
<comment type="caution">
    <text evidence="1">The sequence shown here is derived from an EMBL/GenBank/DDBJ whole genome shotgun (WGS) entry which is preliminary data.</text>
</comment>
<evidence type="ECO:0008006" key="3">
    <source>
        <dbReference type="Google" id="ProtNLM"/>
    </source>
</evidence>
<accession>A0ABU0H5V0</accession>
<evidence type="ECO:0000313" key="1">
    <source>
        <dbReference type="EMBL" id="MDQ0437248.1"/>
    </source>
</evidence>
<dbReference type="Proteomes" id="UP001241603">
    <property type="component" value="Unassembled WGS sequence"/>
</dbReference>
<gene>
    <name evidence="1" type="ORF">QO014_001633</name>
</gene>
<reference evidence="1 2" key="1">
    <citation type="submission" date="2023-07" db="EMBL/GenBank/DDBJ databases">
        <title>Genomic Encyclopedia of Type Strains, Phase IV (KMG-IV): sequencing the most valuable type-strain genomes for metagenomic binning, comparative biology and taxonomic classification.</title>
        <authorList>
            <person name="Goeker M."/>
        </authorList>
    </citation>
    <scope>NUCLEOTIDE SEQUENCE [LARGE SCALE GENOMIC DNA]</scope>
    <source>
        <strain evidence="1 2">B6-8</strain>
    </source>
</reference>
<dbReference type="RefSeq" id="WP_266348178.1">
    <property type="nucleotide sequence ID" value="NZ_JAPKNG010000002.1"/>
</dbReference>
<name>A0ABU0H5V0_9HYPH</name>
<evidence type="ECO:0000313" key="2">
    <source>
        <dbReference type="Proteomes" id="UP001241603"/>
    </source>
</evidence>
<keyword evidence="2" id="KW-1185">Reference proteome</keyword>
<dbReference type="EMBL" id="JAUSVO010000002">
    <property type="protein sequence ID" value="MDQ0437248.1"/>
    <property type="molecule type" value="Genomic_DNA"/>
</dbReference>
<sequence>MPFNPSEHDYAKGKGDSVISGRAFMRSSYGGVVYASGSTVYLLPDTSYTREIYNKGSRAYGPVNISNGDGRLLQYFRTTLADGAGRFTFSGIPAGSYLIVTEILWMADGRRQGGDVMKFVSVSAGQKVDVVLSR</sequence>
<dbReference type="SUPFAM" id="SSF117074">
    <property type="entry name" value="Hypothetical protein PA1324"/>
    <property type="match status" value="1"/>
</dbReference>